<feature type="region of interest" description="Disordered" evidence="1">
    <location>
        <begin position="83"/>
        <end position="118"/>
    </location>
</feature>
<feature type="compositionally biased region" description="Low complexity" evidence="1">
    <location>
        <begin position="47"/>
        <end position="59"/>
    </location>
</feature>
<reference evidence="2" key="1">
    <citation type="submission" date="2022-10" db="EMBL/GenBank/DDBJ databases">
        <title>Culturing micro-colonial fungi from biological soil crusts in the Mojave desert and describing Neophaeococcomyces mojavensis, and introducing the new genera and species Taxawa tesnikishii.</title>
        <authorList>
            <person name="Kurbessoian T."/>
            <person name="Stajich J.E."/>
        </authorList>
    </citation>
    <scope>NUCLEOTIDE SEQUENCE</scope>
    <source>
        <strain evidence="2">TK_41</strain>
    </source>
</reference>
<evidence type="ECO:0000256" key="1">
    <source>
        <dbReference type="SAM" id="MobiDB-lite"/>
    </source>
</evidence>
<evidence type="ECO:0000313" key="2">
    <source>
        <dbReference type="EMBL" id="KAJ9609472.1"/>
    </source>
</evidence>
<dbReference type="AlphaFoldDB" id="A0AA38X9R1"/>
<name>A0AA38X9R1_9EURO</name>
<dbReference type="Proteomes" id="UP001172673">
    <property type="component" value="Unassembled WGS sequence"/>
</dbReference>
<accession>A0AA38X9R1</accession>
<keyword evidence="3" id="KW-1185">Reference proteome</keyword>
<feature type="region of interest" description="Disordered" evidence="1">
    <location>
        <begin position="26"/>
        <end position="65"/>
    </location>
</feature>
<feature type="compositionally biased region" description="Low complexity" evidence="1">
    <location>
        <begin position="98"/>
        <end position="110"/>
    </location>
</feature>
<protein>
    <submittedName>
        <fullName evidence="2">Uncharacterized protein</fullName>
    </submittedName>
</protein>
<organism evidence="2 3">
    <name type="scientific">Cladophialophora chaetospira</name>
    <dbReference type="NCBI Taxonomy" id="386627"/>
    <lineage>
        <taxon>Eukaryota</taxon>
        <taxon>Fungi</taxon>
        <taxon>Dikarya</taxon>
        <taxon>Ascomycota</taxon>
        <taxon>Pezizomycotina</taxon>
        <taxon>Eurotiomycetes</taxon>
        <taxon>Chaetothyriomycetidae</taxon>
        <taxon>Chaetothyriales</taxon>
        <taxon>Herpotrichiellaceae</taxon>
        <taxon>Cladophialophora</taxon>
    </lineage>
</organism>
<comment type="caution">
    <text evidence="2">The sequence shown here is derived from an EMBL/GenBank/DDBJ whole genome shotgun (WGS) entry which is preliminary data.</text>
</comment>
<sequence length="536" mass="60856">MAVDNYVFLSGLDKTYNGRIRAHVLRKHHNQMQQRRQGVVASRTRGPPQQSTTKSSPKKYTTDQQELQNTLCQQISVLPESAWERGTSDCPRARTTSRRMSQSDVSRSSSCDIPSLRNDVQNQSNLTSWSPFDTLSTTVSMRERYLVYHFVHSSKSLLYQTDSSQILFQPPRDIAFRQLVHHRDGRIAMAATAAYKVAFYTSGQAGEEALRLETQLMELLQQRLMQSPPCIDDISILLIIAFISRDSEAFAAQTMDERRGKVLQGHIRGLREIIVRRGGLPKLSHNPSVSFHLHLSDLITAGEISVGLTPLSQYFTIGADVVANLPHHNVNQPEHDNLEHKIGYELVGLYASFHGSSHSKDHQPPSATAHLLRLCLYQTLPLTSPLLKELSRPGDGDSPVFARLNVLIHLADLLLSLHRTADQPSILSTFEQLREFIDQQGLNRTPCLCVLSWVLMVRQAGFQLASPPRIWLASRILWLAKRLDVTFVRRVEDMLFSLLFPDAFLFLGERDEARQPERVWDAQEFADLLWRQLRGK</sequence>
<evidence type="ECO:0000313" key="3">
    <source>
        <dbReference type="Proteomes" id="UP001172673"/>
    </source>
</evidence>
<gene>
    <name evidence="2" type="ORF">H2200_005799</name>
</gene>
<dbReference type="EMBL" id="JAPDRK010000008">
    <property type="protein sequence ID" value="KAJ9609472.1"/>
    <property type="molecule type" value="Genomic_DNA"/>
</dbReference>
<dbReference type="PANTHER" id="PTHR37540:SF10">
    <property type="entry name" value="SIGMA-70 REGION 2 FAMILY PROTEIN"/>
    <property type="match status" value="1"/>
</dbReference>
<proteinExistence type="predicted"/>
<dbReference type="PANTHER" id="PTHR37540">
    <property type="entry name" value="TRANSCRIPTION FACTOR (ACR-2), PUTATIVE-RELATED-RELATED"/>
    <property type="match status" value="1"/>
</dbReference>